<dbReference type="PANTHER" id="PTHR43537">
    <property type="entry name" value="TRANSCRIPTIONAL REGULATOR, GNTR FAMILY"/>
    <property type="match status" value="1"/>
</dbReference>
<evidence type="ECO:0000256" key="2">
    <source>
        <dbReference type="ARBA" id="ARBA00023125"/>
    </source>
</evidence>
<keyword evidence="2" id="KW-0238">DNA-binding</keyword>
<organism evidence="5 6">
    <name type="scientific">Rhizobium grahamii</name>
    <dbReference type="NCBI Taxonomy" id="1120045"/>
    <lineage>
        <taxon>Bacteria</taxon>
        <taxon>Pseudomonadati</taxon>
        <taxon>Pseudomonadota</taxon>
        <taxon>Alphaproteobacteria</taxon>
        <taxon>Hyphomicrobiales</taxon>
        <taxon>Rhizobiaceae</taxon>
        <taxon>Rhizobium/Agrobacterium group</taxon>
        <taxon>Rhizobium</taxon>
    </lineage>
</organism>
<keyword evidence="6" id="KW-1185">Reference proteome</keyword>
<dbReference type="Proteomes" id="UP000326881">
    <property type="component" value="Plasmid unnamed"/>
</dbReference>
<evidence type="ECO:0000313" key="6">
    <source>
        <dbReference type="Proteomes" id="UP000326881"/>
    </source>
</evidence>
<sequence length="233" mass="25501">MSSNSDRVEAAYLALRRAIIEQALKAGTKLPEDEIGRHFAMSRTLVRAVLAKLQTQGLVDTSHKRTATVAQPSLDEAREVFAVRRALEREVINTIASRWSPDIENALRSHIQQEERAQATGDVRLSMRLAGEFHLKLAALAGNALLERYLLELVSRCSLILSLYGRPHSSACAISEHSNLVHALRGGDITRAEDLMDEHLVSVEARALLDDKGKDAPDLATVLSRYSGVGSSG</sequence>
<dbReference type="InterPro" id="IPR008920">
    <property type="entry name" value="TF_FadR/GntR_C"/>
</dbReference>
<dbReference type="InterPro" id="IPR000524">
    <property type="entry name" value="Tscrpt_reg_HTH_GntR"/>
</dbReference>
<dbReference type="OrthoDB" id="7618373at2"/>
<dbReference type="EMBL" id="CP043499">
    <property type="protein sequence ID" value="QFY63951.1"/>
    <property type="molecule type" value="Genomic_DNA"/>
</dbReference>
<evidence type="ECO:0000313" key="5">
    <source>
        <dbReference type="EMBL" id="QFY63951.1"/>
    </source>
</evidence>
<keyword evidence="3" id="KW-0804">Transcription</keyword>
<dbReference type="SMART" id="SM00345">
    <property type="entry name" value="HTH_GNTR"/>
    <property type="match status" value="1"/>
</dbReference>
<protein>
    <submittedName>
        <fullName evidence="5">GntR family transcriptional regulator</fullName>
    </submittedName>
</protein>
<dbReference type="PROSITE" id="PS50949">
    <property type="entry name" value="HTH_GNTR"/>
    <property type="match status" value="1"/>
</dbReference>
<dbReference type="SMART" id="SM00895">
    <property type="entry name" value="FCD"/>
    <property type="match status" value="1"/>
</dbReference>
<dbReference type="InterPro" id="IPR011711">
    <property type="entry name" value="GntR_C"/>
</dbReference>
<dbReference type="GO" id="GO:0003677">
    <property type="term" value="F:DNA binding"/>
    <property type="evidence" value="ECO:0007669"/>
    <property type="project" value="UniProtKB-KW"/>
</dbReference>
<reference evidence="5 6" key="1">
    <citation type="submission" date="2019-08" db="EMBL/GenBank/DDBJ databases">
        <title>Prosopis cineraria nodule microbiome.</title>
        <authorList>
            <person name="Ali R."/>
            <person name="Chaluvadi S.R."/>
            <person name="Wang X."/>
        </authorList>
    </citation>
    <scope>NUCLEOTIDE SEQUENCE [LARGE SCALE GENOMIC DNA]</scope>
    <source>
        <strain evidence="5 6">BG7</strain>
        <plasmid evidence="5 6">unnamed</plasmid>
    </source>
</reference>
<dbReference type="AlphaFoldDB" id="A0A5Q0CHS9"/>
<dbReference type="GO" id="GO:0003700">
    <property type="term" value="F:DNA-binding transcription factor activity"/>
    <property type="evidence" value="ECO:0007669"/>
    <property type="project" value="InterPro"/>
</dbReference>
<dbReference type="InterPro" id="IPR036388">
    <property type="entry name" value="WH-like_DNA-bd_sf"/>
</dbReference>
<evidence type="ECO:0000256" key="1">
    <source>
        <dbReference type="ARBA" id="ARBA00023015"/>
    </source>
</evidence>
<name>A0A5Q0CHS9_9HYPH</name>
<dbReference type="SUPFAM" id="SSF48008">
    <property type="entry name" value="GntR ligand-binding domain-like"/>
    <property type="match status" value="1"/>
</dbReference>
<dbReference type="Pfam" id="PF07729">
    <property type="entry name" value="FCD"/>
    <property type="match status" value="1"/>
</dbReference>
<dbReference type="Gene3D" id="1.20.120.530">
    <property type="entry name" value="GntR ligand-binding domain-like"/>
    <property type="match status" value="1"/>
</dbReference>
<evidence type="ECO:0000259" key="4">
    <source>
        <dbReference type="PROSITE" id="PS50949"/>
    </source>
</evidence>
<geneLocation type="plasmid" evidence="5 6">
    <name>unnamed</name>
</geneLocation>
<dbReference type="PANTHER" id="PTHR43537:SF53">
    <property type="entry name" value="HTH-TYPE TRANSCRIPTIONAL REPRESSOR NANR"/>
    <property type="match status" value="1"/>
</dbReference>
<dbReference type="InterPro" id="IPR036390">
    <property type="entry name" value="WH_DNA-bd_sf"/>
</dbReference>
<dbReference type="KEGG" id="rgr:FZ934_27510"/>
<dbReference type="Pfam" id="PF00392">
    <property type="entry name" value="GntR"/>
    <property type="match status" value="1"/>
</dbReference>
<gene>
    <name evidence="5" type="ORF">FZ934_27510</name>
</gene>
<dbReference type="RefSeq" id="WP_153273890.1">
    <property type="nucleotide sequence ID" value="NZ_CP043499.1"/>
</dbReference>
<keyword evidence="1" id="KW-0805">Transcription regulation</keyword>
<feature type="domain" description="HTH gntR-type" evidence="4">
    <location>
        <begin position="5"/>
        <end position="72"/>
    </location>
</feature>
<dbReference type="Gene3D" id="1.10.10.10">
    <property type="entry name" value="Winged helix-like DNA-binding domain superfamily/Winged helix DNA-binding domain"/>
    <property type="match status" value="1"/>
</dbReference>
<evidence type="ECO:0000256" key="3">
    <source>
        <dbReference type="ARBA" id="ARBA00023163"/>
    </source>
</evidence>
<accession>A0A5Q0CHS9</accession>
<proteinExistence type="predicted"/>
<dbReference type="SUPFAM" id="SSF46785">
    <property type="entry name" value="Winged helix' DNA-binding domain"/>
    <property type="match status" value="1"/>
</dbReference>
<keyword evidence="5" id="KW-0614">Plasmid</keyword>